<comment type="caution">
    <text evidence="1">The sequence shown here is derived from an EMBL/GenBank/DDBJ whole genome shotgun (WGS) entry which is preliminary data.</text>
</comment>
<dbReference type="EMBL" id="JANBUN010002644">
    <property type="protein sequence ID" value="KAJ2794061.1"/>
    <property type="molecule type" value="Genomic_DNA"/>
</dbReference>
<dbReference type="Proteomes" id="UP001140087">
    <property type="component" value="Unassembled WGS sequence"/>
</dbReference>
<proteinExistence type="predicted"/>
<organism evidence="1 2">
    <name type="scientific">Coemansia helicoidea</name>
    <dbReference type="NCBI Taxonomy" id="1286919"/>
    <lineage>
        <taxon>Eukaryota</taxon>
        <taxon>Fungi</taxon>
        <taxon>Fungi incertae sedis</taxon>
        <taxon>Zoopagomycota</taxon>
        <taxon>Kickxellomycotina</taxon>
        <taxon>Kickxellomycetes</taxon>
        <taxon>Kickxellales</taxon>
        <taxon>Kickxellaceae</taxon>
        <taxon>Coemansia</taxon>
    </lineage>
</organism>
<gene>
    <name evidence="1" type="primary">COQ10A</name>
    <name evidence="1" type="ORF">H4R21_005647</name>
</gene>
<reference evidence="1" key="1">
    <citation type="submission" date="2022-07" db="EMBL/GenBank/DDBJ databases">
        <title>Phylogenomic reconstructions and comparative analyses of Kickxellomycotina fungi.</title>
        <authorList>
            <person name="Reynolds N.K."/>
            <person name="Stajich J.E."/>
            <person name="Barry K."/>
            <person name="Grigoriev I.V."/>
            <person name="Crous P."/>
            <person name="Smith M.E."/>
        </authorList>
    </citation>
    <scope>NUCLEOTIDE SEQUENCE</scope>
    <source>
        <strain evidence="1">BCRC 34780</strain>
    </source>
</reference>
<sequence>MISFLLRQRLALGAVPAGRVRRRALSSLQRFHESRLFPFSREQVFDVVADVDRYCEFVPLCTGSAVFHATRLAGPAGQESVQAELTVGYPPFHERYTSDVVLDRPRRIVATSSAGGRVFQHMRTLWEFADAAPGAAGSPVSPFVRGSAARAGPATRVRFSIEYEFISALHARAASLALDKMARSTVTAYLDRCRALYGP</sequence>
<name>A0ACC1KT22_9FUNG</name>
<evidence type="ECO:0000313" key="1">
    <source>
        <dbReference type="EMBL" id="KAJ2794061.1"/>
    </source>
</evidence>
<keyword evidence="2" id="KW-1185">Reference proteome</keyword>
<protein>
    <submittedName>
        <fullName evidence="1">Coenzyme Q-binding protein coq10a, mitochondrial</fullName>
    </submittedName>
</protein>
<accession>A0ACC1KT22</accession>
<evidence type="ECO:0000313" key="2">
    <source>
        <dbReference type="Proteomes" id="UP001140087"/>
    </source>
</evidence>